<evidence type="ECO:0000256" key="1">
    <source>
        <dbReference type="ARBA" id="ARBA00001974"/>
    </source>
</evidence>
<comment type="cofactor">
    <cofactor evidence="1">
        <name>FAD</name>
        <dbReference type="ChEBI" id="CHEBI:57692"/>
    </cofactor>
</comment>
<keyword evidence="3" id="KW-0274">FAD</keyword>
<dbReference type="SUPFAM" id="SSF51905">
    <property type="entry name" value="FAD/NAD(P)-binding domain"/>
    <property type="match status" value="1"/>
</dbReference>
<accession>A0A382C5J4</accession>
<dbReference type="EMBL" id="UINC01032771">
    <property type="protein sequence ID" value="SVB20971.1"/>
    <property type="molecule type" value="Genomic_DNA"/>
</dbReference>
<evidence type="ECO:0000259" key="4">
    <source>
        <dbReference type="Pfam" id="PF03486"/>
    </source>
</evidence>
<evidence type="ECO:0000259" key="5">
    <source>
        <dbReference type="Pfam" id="PF22780"/>
    </source>
</evidence>
<dbReference type="PANTHER" id="PTHR42887">
    <property type="entry name" value="OS12G0638800 PROTEIN"/>
    <property type="match status" value="1"/>
</dbReference>
<proteinExistence type="predicted"/>
<name>A0A382C5J4_9ZZZZ</name>
<dbReference type="Pfam" id="PF03486">
    <property type="entry name" value="HI0933_like"/>
    <property type="match status" value="1"/>
</dbReference>
<evidence type="ECO:0000256" key="3">
    <source>
        <dbReference type="ARBA" id="ARBA00022827"/>
    </source>
</evidence>
<dbReference type="AlphaFoldDB" id="A0A382C5J4"/>
<dbReference type="InterPro" id="IPR057661">
    <property type="entry name" value="RsdA/BaiN/AoA(So)_Rossmann"/>
</dbReference>
<dbReference type="Gene3D" id="3.50.50.60">
    <property type="entry name" value="FAD/NAD(P)-binding domain"/>
    <property type="match status" value="1"/>
</dbReference>
<feature type="domain" description="RsdA/BaiN/AoA(So)-like insert" evidence="5">
    <location>
        <begin position="211"/>
        <end position="363"/>
    </location>
</feature>
<evidence type="ECO:0008006" key="7">
    <source>
        <dbReference type="Google" id="ProtNLM"/>
    </source>
</evidence>
<feature type="domain" description="RsdA/BaiN/AoA(So)-like Rossmann fold-like" evidence="4">
    <location>
        <begin position="10"/>
        <end position="415"/>
    </location>
</feature>
<organism evidence="6">
    <name type="scientific">marine metagenome</name>
    <dbReference type="NCBI Taxonomy" id="408172"/>
    <lineage>
        <taxon>unclassified sequences</taxon>
        <taxon>metagenomes</taxon>
        <taxon>ecological metagenomes</taxon>
    </lineage>
</organism>
<dbReference type="NCBIfam" id="TIGR00275">
    <property type="entry name" value="aminoacetone oxidase family FAD-binding enzyme"/>
    <property type="match status" value="1"/>
</dbReference>
<dbReference type="Gene3D" id="1.10.8.260">
    <property type="entry name" value="HI0933 insert domain-like"/>
    <property type="match status" value="1"/>
</dbReference>
<dbReference type="InterPro" id="IPR055178">
    <property type="entry name" value="RsdA/BaiN/AoA(So)-like_dom"/>
</dbReference>
<dbReference type="PANTHER" id="PTHR42887:SF2">
    <property type="entry name" value="OS12G0638800 PROTEIN"/>
    <property type="match status" value="1"/>
</dbReference>
<dbReference type="SUPFAM" id="SSF160996">
    <property type="entry name" value="HI0933 insert domain-like"/>
    <property type="match status" value="1"/>
</dbReference>
<evidence type="ECO:0000256" key="2">
    <source>
        <dbReference type="ARBA" id="ARBA00022630"/>
    </source>
</evidence>
<keyword evidence="2" id="KW-0285">Flavoprotein</keyword>
<gene>
    <name evidence="6" type="ORF">METZ01_LOCUS173825</name>
</gene>
<dbReference type="InterPro" id="IPR023166">
    <property type="entry name" value="BaiN-like_dom_sf"/>
</dbReference>
<dbReference type="PRINTS" id="PR00368">
    <property type="entry name" value="FADPNR"/>
</dbReference>
<reference evidence="6" key="1">
    <citation type="submission" date="2018-05" db="EMBL/GenBank/DDBJ databases">
        <authorList>
            <person name="Lanie J.A."/>
            <person name="Ng W.-L."/>
            <person name="Kazmierczak K.M."/>
            <person name="Andrzejewski T.M."/>
            <person name="Davidsen T.M."/>
            <person name="Wayne K.J."/>
            <person name="Tettelin H."/>
            <person name="Glass J.I."/>
            <person name="Rusch D."/>
            <person name="Podicherti R."/>
            <person name="Tsui H.-C.T."/>
            <person name="Winkler M.E."/>
        </authorList>
    </citation>
    <scope>NUCLEOTIDE SEQUENCE</scope>
</reference>
<dbReference type="InterPro" id="IPR036188">
    <property type="entry name" value="FAD/NAD-bd_sf"/>
</dbReference>
<dbReference type="Gene3D" id="2.40.30.10">
    <property type="entry name" value="Translation factors"/>
    <property type="match status" value="1"/>
</dbReference>
<sequence>MVSPVYQKYDVVVLGAGAAGLMSALTAGKRGRKVLVIEKSNKVGKKILMSGGGRCNFTNELVDSDNFLSKNTHFCKSALSRFTSKDFVDLVEQHNVEYEVRKKNQYFCTGSSKNILDMLLRECGSAGVDILTDTEIKNVNDSNHTIATTRTSEYRFLIKGLSDTNRSYQPLEIDCNSLIVATGALSIPTLGGSGYGYEIAEQFDLEVTGKYAGLVPFMFSEPLKSVFSRLSGISTKVEVTTNGHVFVDSLLFTHRGLSGPAMLQISNYWTPGDLLKIDLIPNVDLSHELIKMKNQSDKRLIRSYLNEHLPKSVVLELQSLLFADFSDVPIVQINNKDLIKLGNTLNSWPLKPSGTEGYRTAEVTVGGVNTNGISSQTMEVKKRPGLYFVGEVLDVTGQLGGFNFQWAWASGYVAGLVA</sequence>
<dbReference type="Pfam" id="PF22780">
    <property type="entry name" value="HI0933_like_1st"/>
    <property type="match status" value="1"/>
</dbReference>
<dbReference type="PRINTS" id="PR00411">
    <property type="entry name" value="PNDRDTASEI"/>
</dbReference>
<dbReference type="InterPro" id="IPR004792">
    <property type="entry name" value="BaiN-like"/>
</dbReference>
<evidence type="ECO:0000313" key="6">
    <source>
        <dbReference type="EMBL" id="SVB20971.1"/>
    </source>
</evidence>
<feature type="non-terminal residue" evidence="6">
    <location>
        <position position="418"/>
    </location>
</feature>
<protein>
    <recommendedName>
        <fullName evidence="7">FAD-dependent oxidoreductase 2 FAD binding domain-containing protein</fullName>
    </recommendedName>
</protein>